<dbReference type="Pfam" id="PF07554">
    <property type="entry name" value="FIVAR"/>
    <property type="match status" value="2"/>
</dbReference>
<keyword evidence="1" id="KW-0175">Coiled coil</keyword>
<feature type="coiled-coil region" evidence="1">
    <location>
        <begin position="48"/>
        <end position="114"/>
    </location>
</feature>
<evidence type="ECO:0000313" key="2">
    <source>
        <dbReference type="EMBL" id="MBU5592492.1"/>
    </source>
</evidence>
<dbReference type="Proteomes" id="UP000736583">
    <property type="component" value="Unassembled WGS sequence"/>
</dbReference>
<sequence length="318" mass="36065">MRDSKVDKSQLNKVVAQAKELKAEDYTEESYKVLKDAITAAELVVKNNKANQKEVDDAKEKILAAKDNLVTKAEEAFKIAEKSVKALEEAIGKDLKIEENLRKAEEALKVAEESISKVPTEVEGLEALLERFNVAKKVINDVIEINNLKETLAEKIAEGKQYEEDDYVKSSWDKLNSVLYKASQVLKNPKATKEEIQEQINLVDVAIKALIIPAPNFEKEKFVIEKSNFKGQVRFILENAEEGLTYYVTNYFGPDEDAPSVDTIYEGKVKEKFNTELENNTLVLVPVKVNTYVAIIAVDKDGKIVNFQKEFMWYYMVP</sequence>
<dbReference type="EMBL" id="JAHLQL010000004">
    <property type="protein sequence ID" value="MBU5592492.1"/>
    <property type="molecule type" value="Genomic_DNA"/>
</dbReference>
<proteinExistence type="predicted"/>
<keyword evidence="3" id="KW-1185">Reference proteome</keyword>
<dbReference type="RefSeq" id="WP_216457270.1">
    <property type="nucleotide sequence ID" value="NZ_JAHLQL010000004.1"/>
</dbReference>
<evidence type="ECO:0000256" key="1">
    <source>
        <dbReference type="SAM" id="Coils"/>
    </source>
</evidence>
<comment type="caution">
    <text evidence="2">The sequence shown here is derived from an EMBL/GenBank/DDBJ whole genome shotgun (WGS) entry which is preliminary data.</text>
</comment>
<accession>A0ABS6F4L9</accession>
<evidence type="ECO:0000313" key="3">
    <source>
        <dbReference type="Proteomes" id="UP000736583"/>
    </source>
</evidence>
<organism evidence="2 3">
    <name type="scientific">Clostridium simiarum</name>
    <dbReference type="NCBI Taxonomy" id="2841506"/>
    <lineage>
        <taxon>Bacteria</taxon>
        <taxon>Bacillati</taxon>
        <taxon>Bacillota</taxon>
        <taxon>Clostridia</taxon>
        <taxon>Eubacteriales</taxon>
        <taxon>Clostridiaceae</taxon>
        <taxon>Clostridium</taxon>
    </lineage>
</organism>
<protein>
    <submittedName>
        <fullName evidence="2">FIVAR domain-containing protein</fullName>
    </submittedName>
</protein>
<gene>
    <name evidence="2" type="ORF">KQI89_12075</name>
</gene>
<name>A0ABS6F4L9_9CLOT</name>
<reference evidence="2 3" key="1">
    <citation type="submission" date="2021-06" db="EMBL/GenBank/DDBJ databases">
        <authorList>
            <person name="Sun Q."/>
            <person name="Li D."/>
        </authorList>
    </citation>
    <scope>NUCLEOTIDE SEQUENCE [LARGE SCALE GENOMIC DNA]</scope>
    <source>
        <strain evidence="2 3">MSJ-4</strain>
    </source>
</reference>